<dbReference type="OrthoDB" id="9943451at2759"/>
<proteinExistence type="predicted"/>
<protein>
    <submittedName>
        <fullName evidence="1">Uncharacterized protein</fullName>
    </submittedName>
</protein>
<organism evidence="1 2">
    <name type="scientific">Scyliorhinus torazame</name>
    <name type="common">Cloudy catshark</name>
    <name type="synonym">Catulus torazame</name>
    <dbReference type="NCBI Taxonomy" id="75743"/>
    <lineage>
        <taxon>Eukaryota</taxon>
        <taxon>Metazoa</taxon>
        <taxon>Chordata</taxon>
        <taxon>Craniata</taxon>
        <taxon>Vertebrata</taxon>
        <taxon>Chondrichthyes</taxon>
        <taxon>Elasmobranchii</taxon>
        <taxon>Galeomorphii</taxon>
        <taxon>Galeoidea</taxon>
        <taxon>Carcharhiniformes</taxon>
        <taxon>Scyliorhinidae</taxon>
        <taxon>Scyliorhinus</taxon>
    </lineage>
</organism>
<dbReference type="EMBL" id="BFAA01008544">
    <property type="protein sequence ID" value="GCB68600.1"/>
    <property type="molecule type" value="Genomic_DNA"/>
</dbReference>
<keyword evidence="2" id="KW-1185">Reference proteome</keyword>
<reference evidence="1 2" key="1">
    <citation type="journal article" date="2018" name="Nat. Ecol. Evol.">
        <title>Shark genomes provide insights into elasmobranch evolution and the origin of vertebrates.</title>
        <authorList>
            <person name="Hara Y"/>
            <person name="Yamaguchi K"/>
            <person name="Onimaru K"/>
            <person name="Kadota M"/>
            <person name="Koyanagi M"/>
            <person name="Keeley SD"/>
            <person name="Tatsumi K"/>
            <person name="Tanaka K"/>
            <person name="Motone F"/>
            <person name="Kageyama Y"/>
            <person name="Nozu R"/>
            <person name="Adachi N"/>
            <person name="Nishimura O"/>
            <person name="Nakagawa R"/>
            <person name="Tanegashima C"/>
            <person name="Kiyatake I"/>
            <person name="Matsumoto R"/>
            <person name="Murakumo K"/>
            <person name="Nishida K"/>
            <person name="Terakita A"/>
            <person name="Kuratani S"/>
            <person name="Sato K"/>
            <person name="Hyodo S Kuraku.S."/>
        </authorList>
    </citation>
    <scope>NUCLEOTIDE SEQUENCE [LARGE SCALE GENOMIC DNA]</scope>
</reference>
<dbReference type="AlphaFoldDB" id="A0A401P694"/>
<comment type="caution">
    <text evidence="1">The sequence shown here is derived from an EMBL/GenBank/DDBJ whole genome shotgun (WGS) entry which is preliminary data.</text>
</comment>
<accession>A0A401P694</accession>
<sequence length="122" mass="14154">MHSVCIPEIHLAEWDEKGKAVIVNAKVYEEEMKLYGELLPELKNYQRKQRRMLYQYINFDNPEFNVLTTTEIDQKEQTIQENISENKTKVPVPSHPTAQTAALYMITETVVLCTKLIIKANA</sequence>
<evidence type="ECO:0000313" key="1">
    <source>
        <dbReference type="EMBL" id="GCB68600.1"/>
    </source>
</evidence>
<evidence type="ECO:0000313" key="2">
    <source>
        <dbReference type="Proteomes" id="UP000288216"/>
    </source>
</evidence>
<gene>
    <name evidence="1" type="ORF">scyTo_0015233</name>
</gene>
<name>A0A401P694_SCYTO</name>
<dbReference type="Proteomes" id="UP000288216">
    <property type="component" value="Unassembled WGS sequence"/>
</dbReference>